<keyword evidence="1" id="KW-0472">Membrane</keyword>
<name>A0A7S4J5F3_9STRA</name>
<keyword evidence="1" id="KW-1133">Transmembrane helix</keyword>
<gene>
    <name evidence="2" type="ORF">OAUR00152_LOCUS21762</name>
</gene>
<organism evidence="2">
    <name type="scientific">Odontella aurita</name>
    <dbReference type="NCBI Taxonomy" id="265563"/>
    <lineage>
        <taxon>Eukaryota</taxon>
        <taxon>Sar</taxon>
        <taxon>Stramenopiles</taxon>
        <taxon>Ochrophyta</taxon>
        <taxon>Bacillariophyta</taxon>
        <taxon>Mediophyceae</taxon>
        <taxon>Biddulphiophycidae</taxon>
        <taxon>Eupodiscales</taxon>
        <taxon>Odontellaceae</taxon>
        <taxon>Odontella</taxon>
    </lineage>
</organism>
<protein>
    <submittedName>
        <fullName evidence="2">Uncharacterized protein</fullName>
    </submittedName>
</protein>
<sequence>MDDTKYERIPAAVGTVANADTAKTVAEVTSAHQAPIVWKFFKFLLFLMLACVLVTVALMGAIFYGGSNLIGALGEFVVPKITSDVPIEIPEIHLPEEEVAEIHHRLHEFKHAIHHGNAPPHDLVLTERELNGLICDKGDHYDPHRGHHVHHGHHHNRHKGEMCGKVHVTLSEQKATADISVPLEDKIPGGEGRYFVGQKITSIIRTDNKAFFVRSALLAGDESDSAFPIMDFGGTVKVNESGAVDVEAKAAEVFGWVASDAFVERFLEGMNMLEGMFQCPHFKKHAKDALTFIEDINIEDGKLVISVRPQTKKDGGNTREVGVNIGMRNLLRAKNL</sequence>
<evidence type="ECO:0000313" key="2">
    <source>
        <dbReference type="EMBL" id="CAE2251903.1"/>
    </source>
</evidence>
<dbReference type="EMBL" id="HBKQ01031923">
    <property type="protein sequence ID" value="CAE2251903.1"/>
    <property type="molecule type" value="Transcribed_RNA"/>
</dbReference>
<feature type="transmembrane region" description="Helical" evidence="1">
    <location>
        <begin position="43"/>
        <end position="64"/>
    </location>
</feature>
<proteinExistence type="predicted"/>
<dbReference type="AlphaFoldDB" id="A0A7S4J5F3"/>
<keyword evidence="1" id="KW-0812">Transmembrane</keyword>
<accession>A0A7S4J5F3</accession>
<reference evidence="2" key="1">
    <citation type="submission" date="2021-01" db="EMBL/GenBank/DDBJ databases">
        <authorList>
            <person name="Corre E."/>
            <person name="Pelletier E."/>
            <person name="Niang G."/>
            <person name="Scheremetjew M."/>
            <person name="Finn R."/>
            <person name="Kale V."/>
            <person name="Holt S."/>
            <person name="Cochrane G."/>
            <person name="Meng A."/>
            <person name="Brown T."/>
            <person name="Cohen L."/>
        </authorList>
    </citation>
    <scope>NUCLEOTIDE SEQUENCE</scope>
    <source>
        <strain evidence="2">Isolate 1302-5</strain>
    </source>
</reference>
<evidence type="ECO:0000256" key="1">
    <source>
        <dbReference type="SAM" id="Phobius"/>
    </source>
</evidence>